<evidence type="ECO:0000313" key="2">
    <source>
        <dbReference type="Proteomes" id="UP000309997"/>
    </source>
</evidence>
<accession>A0ACC4AJL2</accession>
<organism evidence="1 2">
    <name type="scientific">Populus alba</name>
    <name type="common">White poplar</name>
    <dbReference type="NCBI Taxonomy" id="43335"/>
    <lineage>
        <taxon>Eukaryota</taxon>
        <taxon>Viridiplantae</taxon>
        <taxon>Streptophyta</taxon>
        <taxon>Embryophyta</taxon>
        <taxon>Tracheophyta</taxon>
        <taxon>Spermatophyta</taxon>
        <taxon>Magnoliopsida</taxon>
        <taxon>eudicotyledons</taxon>
        <taxon>Gunneridae</taxon>
        <taxon>Pentapetalae</taxon>
        <taxon>rosids</taxon>
        <taxon>fabids</taxon>
        <taxon>Malpighiales</taxon>
        <taxon>Salicaceae</taxon>
        <taxon>Saliceae</taxon>
        <taxon>Populus</taxon>
    </lineage>
</organism>
<reference evidence="1 2" key="1">
    <citation type="journal article" date="2024" name="Plant Biotechnol. J.">
        <title>Genome and CRISPR/Cas9 system of a widespread forest tree (Populus alba) in the world.</title>
        <authorList>
            <person name="Liu Y.J."/>
            <person name="Jiang P.F."/>
            <person name="Han X.M."/>
            <person name="Li X.Y."/>
            <person name="Wang H.M."/>
            <person name="Wang Y.J."/>
            <person name="Wang X.X."/>
            <person name="Zeng Q.Y."/>
        </authorList>
    </citation>
    <scope>NUCLEOTIDE SEQUENCE [LARGE SCALE GENOMIC DNA]</scope>
    <source>
        <strain evidence="2">cv. PAL-ZL1</strain>
    </source>
</reference>
<comment type="caution">
    <text evidence="1">The sequence shown here is derived from an EMBL/GenBank/DDBJ whole genome shotgun (WGS) entry which is preliminary data.</text>
</comment>
<dbReference type="Proteomes" id="UP000309997">
    <property type="component" value="Unassembled WGS sequence"/>
</dbReference>
<gene>
    <name evidence="1" type="ORF">D5086_031802</name>
</gene>
<protein>
    <submittedName>
        <fullName evidence="1">Uncharacterized protein</fullName>
    </submittedName>
</protein>
<sequence>MASKLTQLQSKACQASKFVSKHGSAYYKQLLEQNKQYIQDPPSVEKCNLLSKQLFYTRLARQELKVEDAGIAALFGLECFAWFCAGEIVGRGFTFTGYYPVSAFWALLLNVLFLLEETYCAVTGATTEQNTSSKQFNKTSSEVLLVVEMALAEGRVSTTASARSVMKDEVQPRAGTRAPIHNSRFTSQLLVFPINVFECLYVFTDKTAISIDITTGQS</sequence>
<proteinExistence type="predicted"/>
<name>A0ACC4AJL2_POPAL</name>
<evidence type="ECO:0000313" key="1">
    <source>
        <dbReference type="EMBL" id="KAL3566387.1"/>
    </source>
</evidence>
<keyword evidence="2" id="KW-1185">Reference proteome</keyword>
<dbReference type="EMBL" id="RCHU02000018">
    <property type="protein sequence ID" value="KAL3566387.1"/>
    <property type="molecule type" value="Genomic_DNA"/>
</dbReference>